<evidence type="ECO:0000256" key="1">
    <source>
        <dbReference type="SAM" id="MobiDB-lite"/>
    </source>
</evidence>
<dbReference type="SUPFAM" id="SSF103515">
    <property type="entry name" value="Autotransporter"/>
    <property type="match status" value="1"/>
</dbReference>
<reference evidence="3 4" key="1">
    <citation type="submission" date="2024-07" db="EMBL/GenBank/DDBJ databases">
        <authorList>
            <person name="Wang L."/>
        </authorList>
    </citation>
    <scope>NUCLEOTIDE SEQUENCE [LARGE SCALE GENOMIC DNA]</scope>
    <source>
        <strain evidence="3 4">WL359</strain>
    </source>
</reference>
<dbReference type="InterPro" id="IPR006315">
    <property type="entry name" value="OM_autotransptr_brl_dom"/>
</dbReference>
<proteinExistence type="predicted"/>
<sequence length="1422" mass="146420">MKVIKILSPHIQYRRHNILLKTSVGLVAGVISFGSIDVNAETLVNTAGSSGITTSVIVEDENIKLNATNTTGINIGSGQTVNLTRGSIKNNATTAAGAAGQTGAHVFSGGSVTLSDAEVSLVPKTTANALITAGNLTGINIESGGKLNLNNSSVTVGGGAKGNNNFGLIVSGNNSQAILDNSHVQTSSWGAAGISALQGGKVALSNKSIVETSGARSTAGGSHGVYVSGENSVVNSDNATIKTMGASAYGIKAESGGKVDLKDTAVETTGGNGHGVLLDGPLTQGKIAGGSILISGKGATGVWARNGASVSLQDGTSISTSGAALSASAPVDNEKTLSLSHTLLASDVNSVINGRNLHLTTSAGSASAARAEQNAQINLQDTVIESTGAATTTSTTAALHALDGGTMSGSGLDVNVSGANQGGSRAEGNQSSLSLDNSRIVVSGGGNAANSSAAGRAMSGGSLSISNSQLATSGMQSHGISVEEKGSYVTLSRTSVETKGARSSGVNITGGATADISASKITTTSADNIVGPWGPGILLQGAGSSLNLSESEVSTTQNSSYGISATNGASLNVNASQINTGGNYSAGISTANGTTTIVNTHVNTSGNDNAMGIVADAGATVSVTGGSVVTSGNGSPVQSNLTFPHALASRNAGSQLTVEGTSLLTKGTQAYGATADDGGNITLKNVSVKTQGDNSIGLYAGIGTAKPGNVTLTASNTTVETLGNNATGAFVGRKYKPETAEMTLNNVTLTTKGDNSRGLWAEAGAELSAKNSVIQTAGKLSHGILASNGAHVQADHTVVTALGEQAAALAVQGSPVFPATVDINNTLLTSEHGHGIETTGYADIEMHNSRVSGENQWLEVQNGAGGLQGHASVVMSGSLVTGAALTEENARSEVALNNTTLWYLTGNSVLSDLVNNQSLINFSAPDNHQYKTLTVNDYHGDNGTIALNTHLYDDDSSTDRLVINGGHAEGSTSLKINNTGGSGALTHGNGIKVVDAISGATTAAQAFSLLSKVKAGPYEYSLYRSSVDDSNLEAWYLRSHKEIQKPIEEIDPSPEPVTPAPDEPKETDPPIAHENEDGNKNPVVPLPPQQTVAEPDYRAETSLYQDIPQLALLYGRMLVDSLHERTGEQFFNPEKITEATESPSMSWGRVIFKNGKSDFDGPQSRFSLNAIQLGIDLYRKSKDDGSSNFAGVLGNIGKMKSKVTHTDGENAGRNTLKSWGIGGYWTHFTPAGSYLDVVAQYNRLYVESNPTDLSPMKTKGYGISASLEAGYPWQPDADVQRFIEPQVQVIYSTAKLDKTHDSASDVKFSGADSLTGRVSLRFHQTWNHDDSQKKKEERTRTTAWIRPGIMHEFRGETKTAFSSQDGDIPFVTNSAGTWGQLNAGIDHQINKSVSLTGSLNVEKSFEGNSVNYGGIVGLKIKF</sequence>
<feature type="region of interest" description="Disordered" evidence="1">
    <location>
        <begin position="413"/>
        <end position="432"/>
    </location>
</feature>
<feature type="compositionally biased region" description="Polar residues" evidence="1">
    <location>
        <begin position="417"/>
        <end position="432"/>
    </location>
</feature>
<dbReference type="RefSeq" id="WP_367595628.1">
    <property type="nucleotide sequence ID" value="NZ_JBFMVT010000002.1"/>
</dbReference>
<feature type="domain" description="Autotransporter" evidence="2">
    <location>
        <begin position="1139"/>
        <end position="1422"/>
    </location>
</feature>
<dbReference type="PROSITE" id="PS51208">
    <property type="entry name" value="AUTOTRANSPORTER"/>
    <property type="match status" value="1"/>
</dbReference>
<dbReference type="InterPro" id="IPR012332">
    <property type="entry name" value="Autotransporter_pectin_lyase_C"/>
</dbReference>
<accession>A0ABV3NVI0</accession>
<comment type="caution">
    <text evidence="3">The sequence shown here is derived from an EMBL/GenBank/DDBJ whole genome shotgun (WGS) entry which is preliminary data.</text>
</comment>
<dbReference type="Gene3D" id="2.160.20.20">
    <property type="match status" value="3"/>
</dbReference>
<dbReference type="Gene3D" id="2.40.128.130">
    <property type="entry name" value="Autotransporter beta-domain"/>
    <property type="match status" value="1"/>
</dbReference>
<dbReference type="InterPro" id="IPR011050">
    <property type="entry name" value="Pectin_lyase_fold/virulence"/>
</dbReference>
<dbReference type="CDD" id="cd01344">
    <property type="entry name" value="PL2_Passenger_AT"/>
    <property type="match status" value="1"/>
</dbReference>
<dbReference type="Pfam" id="PF18883">
    <property type="entry name" value="AC_1"/>
    <property type="match status" value="1"/>
</dbReference>
<dbReference type="EMBL" id="JBFMVT010000002">
    <property type="protein sequence ID" value="MEW7313549.1"/>
    <property type="molecule type" value="Genomic_DNA"/>
</dbReference>
<name>A0ABV3NVI0_9ENTR</name>
<gene>
    <name evidence="3" type="ORF">AB1E22_12750</name>
</gene>
<dbReference type="SUPFAM" id="SSF51126">
    <property type="entry name" value="Pectin lyase-like"/>
    <property type="match status" value="1"/>
</dbReference>
<dbReference type="InterPro" id="IPR043990">
    <property type="entry name" value="AC_1"/>
</dbReference>
<dbReference type="NCBIfam" id="TIGR01414">
    <property type="entry name" value="autotrans_barl"/>
    <property type="match status" value="1"/>
</dbReference>
<protein>
    <submittedName>
        <fullName evidence="3">Autotransporter outer membrane beta-barrel domain-containing protein</fullName>
    </submittedName>
</protein>
<feature type="region of interest" description="Disordered" evidence="1">
    <location>
        <begin position="1046"/>
        <end position="1085"/>
    </location>
</feature>
<evidence type="ECO:0000313" key="4">
    <source>
        <dbReference type="Proteomes" id="UP001555342"/>
    </source>
</evidence>
<feature type="compositionally biased region" description="Basic and acidic residues" evidence="1">
    <location>
        <begin position="1062"/>
        <end position="1079"/>
    </location>
</feature>
<dbReference type="InterPro" id="IPR036709">
    <property type="entry name" value="Autotransporte_beta_dom_sf"/>
</dbReference>
<evidence type="ECO:0000313" key="3">
    <source>
        <dbReference type="EMBL" id="MEW7313549.1"/>
    </source>
</evidence>
<dbReference type="InterPro" id="IPR005546">
    <property type="entry name" value="Autotransporte_beta"/>
</dbReference>
<organism evidence="3 4">
    <name type="scientific">Buttiauxella gaviniae</name>
    <dbReference type="NCBI Taxonomy" id="82990"/>
    <lineage>
        <taxon>Bacteria</taxon>
        <taxon>Pseudomonadati</taxon>
        <taxon>Pseudomonadota</taxon>
        <taxon>Gammaproteobacteria</taxon>
        <taxon>Enterobacterales</taxon>
        <taxon>Enterobacteriaceae</taxon>
        <taxon>Buttiauxella</taxon>
    </lineage>
</organism>
<dbReference type="Proteomes" id="UP001555342">
    <property type="component" value="Unassembled WGS sequence"/>
</dbReference>
<keyword evidence="4" id="KW-1185">Reference proteome</keyword>
<dbReference type="Pfam" id="PF03797">
    <property type="entry name" value="Autotransporter"/>
    <property type="match status" value="1"/>
</dbReference>
<dbReference type="SMART" id="SM00869">
    <property type="entry name" value="Autotransporter"/>
    <property type="match status" value="1"/>
</dbReference>
<evidence type="ECO:0000259" key="2">
    <source>
        <dbReference type="PROSITE" id="PS51208"/>
    </source>
</evidence>